<keyword evidence="8 15" id="KW-0862">Zinc</keyword>
<proteinExistence type="inferred from homology"/>
<reference evidence="18" key="1">
    <citation type="submission" date="2016-10" db="EMBL/GenBank/DDBJ databases">
        <authorList>
            <person name="Varghese N."/>
        </authorList>
    </citation>
    <scope>NUCLEOTIDE SEQUENCE [LARGE SCALE GENOMIC DNA]</scope>
    <source>
        <strain evidence="18">DSM 20406</strain>
    </source>
</reference>
<name>A0A1H6RMG5_9FIRM</name>
<dbReference type="SMART" id="SM00532">
    <property type="entry name" value="LIGANc"/>
    <property type="match status" value="1"/>
</dbReference>
<dbReference type="Pfam" id="PF12826">
    <property type="entry name" value="HHH_2"/>
    <property type="match status" value="1"/>
</dbReference>
<feature type="binding site" evidence="15">
    <location>
        <position position="131"/>
    </location>
    <ligand>
        <name>NAD(+)</name>
        <dbReference type="ChEBI" id="CHEBI:57540"/>
    </ligand>
</feature>
<feature type="binding site" evidence="15">
    <location>
        <position position="281"/>
    </location>
    <ligand>
        <name>NAD(+)</name>
        <dbReference type="ChEBI" id="CHEBI:57540"/>
    </ligand>
</feature>
<dbReference type="InterPro" id="IPR036420">
    <property type="entry name" value="BRCT_dom_sf"/>
</dbReference>
<dbReference type="InterPro" id="IPR001357">
    <property type="entry name" value="BRCT_dom"/>
</dbReference>
<dbReference type="Gene3D" id="3.30.470.30">
    <property type="entry name" value="DNA ligase/mRNA capping enzyme"/>
    <property type="match status" value="1"/>
</dbReference>
<evidence type="ECO:0000256" key="9">
    <source>
        <dbReference type="ARBA" id="ARBA00022842"/>
    </source>
</evidence>
<dbReference type="InterPro" id="IPR004150">
    <property type="entry name" value="NAD_DNA_ligase_OB"/>
</dbReference>
<dbReference type="FunFam" id="2.40.50.140:FF:000012">
    <property type="entry name" value="DNA ligase"/>
    <property type="match status" value="1"/>
</dbReference>
<dbReference type="InterPro" id="IPR041663">
    <property type="entry name" value="DisA/LigA_HHH"/>
</dbReference>
<evidence type="ECO:0000259" key="16">
    <source>
        <dbReference type="PROSITE" id="PS50172"/>
    </source>
</evidence>
<evidence type="ECO:0000256" key="4">
    <source>
        <dbReference type="ARBA" id="ARBA00022598"/>
    </source>
</evidence>
<dbReference type="PANTHER" id="PTHR23389:SF9">
    <property type="entry name" value="DNA LIGASE"/>
    <property type="match status" value="1"/>
</dbReference>
<keyword evidence="4 15" id="KW-0436">Ligase</keyword>
<dbReference type="STRING" id="322505.SAMN04487836_12510"/>
<dbReference type="InterPro" id="IPR013839">
    <property type="entry name" value="DNAligase_adenylation"/>
</dbReference>
<keyword evidence="7 15" id="KW-0227">DNA damage</keyword>
<keyword evidence="9 15" id="KW-0460">Magnesium</keyword>
<dbReference type="Gene3D" id="6.20.10.30">
    <property type="match status" value="1"/>
</dbReference>
<dbReference type="GO" id="GO:0046872">
    <property type="term" value="F:metal ion binding"/>
    <property type="evidence" value="ECO:0007669"/>
    <property type="project" value="UniProtKB-KW"/>
</dbReference>
<dbReference type="AlphaFoldDB" id="A0A1H6RMG5"/>
<evidence type="ECO:0000256" key="3">
    <source>
        <dbReference type="ARBA" id="ARBA00013308"/>
    </source>
</evidence>
<keyword evidence="12 15" id="KW-0464">Manganese</keyword>
<evidence type="ECO:0000256" key="11">
    <source>
        <dbReference type="ARBA" id="ARBA00023204"/>
    </source>
</evidence>
<feature type="binding site" evidence="15">
    <location>
        <position position="305"/>
    </location>
    <ligand>
        <name>NAD(+)</name>
        <dbReference type="ChEBI" id="CHEBI:57540"/>
    </ligand>
</feature>
<dbReference type="Pfam" id="PF03119">
    <property type="entry name" value="DNA_ligase_ZBD"/>
    <property type="match status" value="1"/>
</dbReference>
<keyword evidence="18" id="KW-1185">Reference proteome</keyword>
<dbReference type="OrthoDB" id="9759736at2"/>
<dbReference type="Pfam" id="PF03120">
    <property type="entry name" value="OB_DNA_ligase"/>
    <property type="match status" value="1"/>
</dbReference>
<dbReference type="InterPro" id="IPR012340">
    <property type="entry name" value="NA-bd_OB-fold"/>
</dbReference>
<feature type="binding site" evidence="15">
    <location>
        <position position="417"/>
    </location>
    <ligand>
        <name>Zn(2+)</name>
        <dbReference type="ChEBI" id="CHEBI:29105"/>
    </ligand>
</feature>
<dbReference type="InterPro" id="IPR018239">
    <property type="entry name" value="DNA_ligase_AS"/>
</dbReference>
<dbReference type="Gene3D" id="2.40.50.140">
    <property type="entry name" value="Nucleic acid-binding proteins"/>
    <property type="match status" value="1"/>
</dbReference>
<keyword evidence="10 15" id="KW-0520">NAD</keyword>
<evidence type="ECO:0000256" key="6">
    <source>
        <dbReference type="ARBA" id="ARBA00022723"/>
    </source>
</evidence>
<dbReference type="GO" id="GO:0003911">
    <property type="term" value="F:DNA ligase (NAD+) activity"/>
    <property type="evidence" value="ECO:0007669"/>
    <property type="project" value="UniProtKB-UniRule"/>
</dbReference>
<dbReference type="EC" id="6.5.1.2" evidence="2 15"/>
<evidence type="ECO:0000256" key="5">
    <source>
        <dbReference type="ARBA" id="ARBA00022705"/>
    </source>
</evidence>
<dbReference type="InterPro" id="IPR001679">
    <property type="entry name" value="DNA_ligase"/>
</dbReference>
<dbReference type="GO" id="GO:0006260">
    <property type="term" value="P:DNA replication"/>
    <property type="evidence" value="ECO:0007669"/>
    <property type="project" value="UniProtKB-KW"/>
</dbReference>
<dbReference type="PANTHER" id="PTHR23389">
    <property type="entry name" value="CHROMOSOME TRANSMISSION FIDELITY FACTOR 18"/>
    <property type="match status" value="1"/>
</dbReference>
<dbReference type="Pfam" id="PF01653">
    <property type="entry name" value="DNA_ligase_aden"/>
    <property type="match status" value="1"/>
</dbReference>
<dbReference type="HAMAP" id="MF_01588">
    <property type="entry name" value="DNA_ligase_A"/>
    <property type="match status" value="1"/>
</dbReference>
<dbReference type="Gene3D" id="1.10.287.610">
    <property type="entry name" value="Helix hairpin bin"/>
    <property type="match status" value="1"/>
</dbReference>
<comment type="function">
    <text evidence="1 15">DNA ligase that catalyzes the formation of phosphodiester linkages between 5'-phosphoryl and 3'-hydroxyl groups in double-stranded DNA using NAD as a coenzyme and as the energy source for the reaction. It is essential for DNA replication and repair of damaged DNA.</text>
</comment>
<dbReference type="CDD" id="cd17748">
    <property type="entry name" value="BRCT_DNA_ligase_like"/>
    <property type="match status" value="1"/>
</dbReference>
<dbReference type="Proteomes" id="UP000183028">
    <property type="component" value="Unassembled WGS sequence"/>
</dbReference>
<feature type="binding site" evidence="15">
    <location>
        <position position="399"/>
    </location>
    <ligand>
        <name>Zn(2+)</name>
        <dbReference type="ChEBI" id="CHEBI:29105"/>
    </ligand>
</feature>
<gene>
    <name evidence="15" type="primary">ligA</name>
    <name evidence="17" type="ORF">SAMN04487834_101011</name>
</gene>
<comment type="cofactor">
    <cofactor evidence="15">
        <name>Mg(2+)</name>
        <dbReference type="ChEBI" id="CHEBI:18420"/>
    </cofactor>
    <cofactor evidence="15">
        <name>Mn(2+)</name>
        <dbReference type="ChEBI" id="CHEBI:29035"/>
    </cofactor>
</comment>
<evidence type="ECO:0000256" key="8">
    <source>
        <dbReference type="ARBA" id="ARBA00022833"/>
    </source>
</evidence>
<dbReference type="PROSITE" id="PS01055">
    <property type="entry name" value="DNA_LIGASE_N1"/>
    <property type="match status" value="1"/>
</dbReference>
<evidence type="ECO:0000256" key="14">
    <source>
        <dbReference type="ARBA" id="ARBA00060881"/>
    </source>
</evidence>
<dbReference type="Gene3D" id="1.10.150.20">
    <property type="entry name" value="5' to 3' exonuclease, C-terminal subdomain"/>
    <property type="match status" value="2"/>
</dbReference>
<dbReference type="NCBIfam" id="TIGR00575">
    <property type="entry name" value="dnlj"/>
    <property type="match status" value="1"/>
</dbReference>
<dbReference type="SMART" id="SM00278">
    <property type="entry name" value="HhH1"/>
    <property type="match status" value="4"/>
</dbReference>
<feature type="binding site" evidence="15">
    <location>
        <position position="108"/>
    </location>
    <ligand>
        <name>NAD(+)</name>
        <dbReference type="ChEBI" id="CHEBI:57540"/>
    </ligand>
</feature>
<feature type="binding site" evidence="15">
    <location>
        <position position="422"/>
    </location>
    <ligand>
        <name>Zn(2+)</name>
        <dbReference type="ChEBI" id="CHEBI:29105"/>
    </ligand>
</feature>
<dbReference type="GO" id="GO:0003677">
    <property type="term" value="F:DNA binding"/>
    <property type="evidence" value="ECO:0007669"/>
    <property type="project" value="InterPro"/>
</dbReference>
<dbReference type="InterPro" id="IPR010994">
    <property type="entry name" value="RuvA_2-like"/>
</dbReference>
<keyword evidence="6 15" id="KW-0479">Metal-binding</keyword>
<feature type="binding site" evidence="15">
    <location>
        <begin position="30"/>
        <end position="34"/>
    </location>
    <ligand>
        <name>NAD(+)</name>
        <dbReference type="ChEBI" id="CHEBI:57540"/>
    </ligand>
</feature>
<dbReference type="GO" id="GO:0005829">
    <property type="term" value="C:cytosol"/>
    <property type="evidence" value="ECO:0007669"/>
    <property type="project" value="TreeGrafter"/>
</dbReference>
<feature type="binding site" evidence="15">
    <location>
        <position position="402"/>
    </location>
    <ligand>
        <name>Zn(2+)</name>
        <dbReference type="ChEBI" id="CHEBI:29105"/>
    </ligand>
</feature>
<dbReference type="CDD" id="cd00114">
    <property type="entry name" value="LIGANc"/>
    <property type="match status" value="1"/>
</dbReference>
<sequence length="661" mass="73881">MTLERLNELKEKLNQYNYEYYVLDNPTVTDQEYDALMDELIKIEQAHPEWLTSDSPTQRVGGQVLEGFTKIRHQVGMMSLGDIFNQEEVEAFNDRVTSTIYNVDYVCEPKLDGLSVSLVYQDGILQYGATRGDGTVGEDITHNVKTIRSIPLRINHPGHLEVRGEIIMPKKSFEKLNKERKEAGLPLFANCRNAAAGSVRQLDSAIAAKRGLDAYLYHVPVPEELGVETHYQALEKMKELGFKVNPLIKRCQSIKDVWAYIEDMTKKRPDLPYDIDGVVIKVNDLASQKRLGFTAKVPRWAIAYKFPAEEVITHLDDIILTIGRTGQITPNAVLDPVRVAGSTVQRATLHNEDNIKRKDIRIGDYVVIRKAGDVIPEVVRSLPERRTGNERIFKMAHVCPMCGQPLVRRANEAAYYCVNENCDSKNIEKIIHFASRDAMNIDGLGDKIVEQFYNNGFVRHIQDLYHLADHEMEIMNLEGFGKKSMDHLIASAEASKANSLEKLLFGLGIKGIGAKMADTLAKNFGTLDNLLSASYIQLTSIKDVGDTIAQSLGEWQRSEKNMQLVADLKALGVNMSYLHNTETITSPFTDKTIVVTGTLVSMSRKEIKAYLTEHGANVTGSVSKKTDLVIVGADPGSKYDKAVSLGITIMNEDEFREVAGL</sequence>
<dbReference type="InterPro" id="IPR003583">
    <property type="entry name" value="Hlx-hairpin-Hlx_DNA-bd_motif"/>
</dbReference>
<evidence type="ECO:0000256" key="13">
    <source>
        <dbReference type="ARBA" id="ARBA00034005"/>
    </source>
</evidence>
<protein>
    <recommendedName>
        <fullName evidence="3 15">DNA ligase</fullName>
        <ecNumber evidence="2 15">6.5.1.2</ecNumber>
    </recommendedName>
    <alternativeName>
        <fullName evidence="15">Polydeoxyribonucleotide synthase [NAD(+)]</fullName>
    </alternativeName>
</protein>
<organism evidence="17 18">
    <name type="scientific">Sharpea azabuensis</name>
    <dbReference type="NCBI Taxonomy" id="322505"/>
    <lineage>
        <taxon>Bacteria</taxon>
        <taxon>Bacillati</taxon>
        <taxon>Bacillota</taxon>
        <taxon>Erysipelotrichia</taxon>
        <taxon>Erysipelotrichales</taxon>
        <taxon>Coprobacillaceae</taxon>
        <taxon>Sharpea</taxon>
    </lineage>
</organism>
<keyword evidence="5 15" id="KW-0235">DNA replication</keyword>
<dbReference type="eggNOG" id="COG0272">
    <property type="taxonomic scope" value="Bacteria"/>
</dbReference>
<dbReference type="SUPFAM" id="SSF52113">
    <property type="entry name" value="BRCT domain"/>
    <property type="match status" value="1"/>
</dbReference>
<dbReference type="PROSITE" id="PS50172">
    <property type="entry name" value="BRCT"/>
    <property type="match status" value="1"/>
</dbReference>
<evidence type="ECO:0000256" key="12">
    <source>
        <dbReference type="ARBA" id="ARBA00023211"/>
    </source>
</evidence>
<feature type="active site" description="N6-AMP-lysine intermediate" evidence="15">
    <location>
        <position position="110"/>
    </location>
</feature>
<dbReference type="SUPFAM" id="SSF50249">
    <property type="entry name" value="Nucleic acid-binding proteins"/>
    <property type="match status" value="1"/>
</dbReference>
<dbReference type="EMBL" id="FNYK01000010">
    <property type="protein sequence ID" value="SEI56943.1"/>
    <property type="molecule type" value="Genomic_DNA"/>
</dbReference>
<evidence type="ECO:0000313" key="17">
    <source>
        <dbReference type="EMBL" id="SEI56943.1"/>
    </source>
</evidence>
<dbReference type="Gene3D" id="3.40.50.10190">
    <property type="entry name" value="BRCT domain"/>
    <property type="match status" value="1"/>
</dbReference>
<dbReference type="FunFam" id="1.10.150.20:FF:000006">
    <property type="entry name" value="DNA ligase"/>
    <property type="match status" value="1"/>
</dbReference>
<dbReference type="FunFam" id="3.30.470.30:FF:000001">
    <property type="entry name" value="DNA ligase"/>
    <property type="match status" value="1"/>
</dbReference>
<dbReference type="RefSeq" id="WP_074731427.1">
    <property type="nucleotide sequence ID" value="NZ_FNYK01000010.1"/>
</dbReference>
<feature type="binding site" evidence="15">
    <location>
        <begin position="79"/>
        <end position="80"/>
    </location>
    <ligand>
        <name>NAD(+)</name>
        <dbReference type="ChEBI" id="CHEBI:57540"/>
    </ligand>
</feature>
<evidence type="ECO:0000256" key="2">
    <source>
        <dbReference type="ARBA" id="ARBA00012722"/>
    </source>
</evidence>
<accession>A0A1H6RMG5</accession>
<dbReference type="NCBIfam" id="NF005932">
    <property type="entry name" value="PRK07956.1"/>
    <property type="match status" value="1"/>
</dbReference>
<dbReference type="FunFam" id="1.10.150.20:FF:000007">
    <property type="entry name" value="DNA ligase"/>
    <property type="match status" value="1"/>
</dbReference>
<evidence type="ECO:0000313" key="18">
    <source>
        <dbReference type="Proteomes" id="UP000183028"/>
    </source>
</evidence>
<evidence type="ECO:0000256" key="7">
    <source>
        <dbReference type="ARBA" id="ARBA00022763"/>
    </source>
</evidence>
<comment type="similarity">
    <text evidence="14 15">Belongs to the NAD-dependent DNA ligase family. LigA subfamily.</text>
</comment>
<dbReference type="InterPro" id="IPR004149">
    <property type="entry name" value="Znf_DNAligase_C4"/>
</dbReference>
<feature type="binding site" evidence="15">
    <location>
        <position position="165"/>
    </location>
    <ligand>
        <name>NAD(+)</name>
        <dbReference type="ChEBI" id="CHEBI:57540"/>
    </ligand>
</feature>
<dbReference type="PIRSF" id="PIRSF001604">
    <property type="entry name" value="LigA"/>
    <property type="match status" value="1"/>
</dbReference>
<evidence type="ECO:0000256" key="1">
    <source>
        <dbReference type="ARBA" id="ARBA00004067"/>
    </source>
</evidence>
<evidence type="ECO:0000256" key="10">
    <source>
        <dbReference type="ARBA" id="ARBA00023027"/>
    </source>
</evidence>
<feature type="domain" description="BRCT" evidence="16">
    <location>
        <begin position="583"/>
        <end position="661"/>
    </location>
</feature>
<dbReference type="InterPro" id="IPR013840">
    <property type="entry name" value="DNAligase_N"/>
</dbReference>
<evidence type="ECO:0000256" key="15">
    <source>
        <dbReference type="HAMAP-Rule" id="MF_01588"/>
    </source>
</evidence>
<keyword evidence="11 15" id="KW-0234">DNA repair</keyword>
<dbReference type="SUPFAM" id="SSF56091">
    <property type="entry name" value="DNA ligase/mRNA capping enzyme, catalytic domain"/>
    <property type="match status" value="1"/>
</dbReference>
<dbReference type="GO" id="GO:0006281">
    <property type="term" value="P:DNA repair"/>
    <property type="evidence" value="ECO:0007669"/>
    <property type="project" value="UniProtKB-KW"/>
</dbReference>
<dbReference type="SMART" id="SM00292">
    <property type="entry name" value="BRCT"/>
    <property type="match status" value="1"/>
</dbReference>
<dbReference type="FunFam" id="1.10.287.610:FF:000002">
    <property type="entry name" value="DNA ligase"/>
    <property type="match status" value="1"/>
</dbReference>
<dbReference type="Pfam" id="PF00533">
    <property type="entry name" value="BRCT"/>
    <property type="match status" value="1"/>
</dbReference>
<comment type="catalytic activity">
    <reaction evidence="13 15">
        <text>NAD(+) + (deoxyribonucleotide)n-3'-hydroxyl + 5'-phospho-(deoxyribonucleotide)m = (deoxyribonucleotide)n+m + AMP + beta-nicotinamide D-nucleotide.</text>
        <dbReference type="EC" id="6.5.1.2"/>
    </reaction>
</comment>
<dbReference type="SUPFAM" id="SSF47781">
    <property type="entry name" value="RuvA domain 2-like"/>
    <property type="match status" value="1"/>
</dbReference>